<gene>
    <name evidence="2" type="ORF">HF690_02220</name>
</gene>
<evidence type="ECO:0000313" key="2">
    <source>
        <dbReference type="EMBL" id="NKZ37767.1"/>
    </source>
</evidence>
<dbReference type="EMBL" id="JAAZQD010000001">
    <property type="protein sequence ID" value="NKZ37767.1"/>
    <property type="molecule type" value="Genomic_DNA"/>
</dbReference>
<protein>
    <submittedName>
        <fullName evidence="2">Type IV pilin protein</fullName>
    </submittedName>
</protein>
<keyword evidence="1" id="KW-1133">Transmembrane helix</keyword>
<proteinExistence type="predicted"/>
<dbReference type="SUPFAM" id="SSF54523">
    <property type="entry name" value="Pili subunits"/>
    <property type="match status" value="1"/>
</dbReference>
<dbReference type="AlphaFoldDB" id="A0A846ZJ98"/>
<feature type="transmembrane region" description="Helical" evidence="1">
    <location>
        <begin position="21"/>
        <end position="44"/>
    </location>
</feature>
<accession>A0A846ZJ98</accession>
<dbReference type="Pfam" id="PF07963">
    <property type="entry name" value="N_methyl"/>
    <property type="match status" value="1"/>
</dbReference>
<organism evidence="2 3">
    <name type="scientific">Oleiagrimonas citrea</name>
    <dbReference type="NCBI Taxonomy" id="1665687"/>
    <lineage>
        <taxon>Bacteria</taxon>
        <taxon>Pseudomonadati</taxon>
        <taxon>Pseudomonadota</taxon>
        <taxon>Gammaproteobacteria</taxon>
        <taxon>Lysobacterales</taxon>
        <taxon>Rhodanobacteraceae</taxon>
        <taxon>Oleiagrimonas</taxon>
    </lineage>
</organism>
<dbReference type="Proteomes" id="UP000541636">
    <property type="component" value="Unassembled WGS sequence"/>
</dbReference>
<reference evidence="2 3" key="1">
    <citation type="journal article" date="2017" name="Int. J. Syst. Evol. Microbiol.">
        <title>Oleiagrimonas citrea sp. nov., a marine bacterium isolated from tidal flat sediment and emended description of the genus Oleiagrimonas Fang et al. 2015 and Oleiagrimonas soli.</title>
        <authorList>
            <person name="Yang S.H."/>
            <person name="Seo H.S."/>
            <person name="Seong C.N."/>
            <person name="Kwon K.K."/>
        </authorList>
    </citation>
    <scope>NUCLEOTIDE SEQUENCE [LARGE SCALE GENOMIC DNA]</scope>
    <source>
        <strain evidence="2 3">MEBiC09124</strain>
    </source>
</reference>
<dbReference type="InterPro" id="IPR012902">
    <property type="entry name" value="N_methyl_site"/>
</dbReference>
<sequence length="156" mass="16754">MQRPYSGTSRAVSRRAGTHGFTLLELMIVVAVIAILSAIAYPSYIQHITKTHRVAAEGCLSEFSNYMERAYTTSLTYPTSSSSAAPPFATMGCATTSQTGNFYKYSFDGTPTSATYTLQAVPQGVQASRDAKCGTLKLDQTGQRSITGAAPLDECW</sequence>
<comment type="caution">
    <text evidence="2">The sequence shown here is derived from an EMBL/GenBank/DDBJ whole genome shotgun (WGS) entry which is preliminary data.</text>
</comment>
<dbReference type="PROSITE" id="PS00409">
    <property type="entry name" value="PROKAR_NTER_METHYL"/>
    <property type="match status" value="1"/>
</dbReference>
<keyword evidence="1" id="KW-0472">Membrane</keyword>
<name>A0A846ZJ98_9GAMM</name>
<dbReference type="InterPro" id="IPR031982">
    <property type="entry name" value="PilE-like"/>
</dbReference>
<dbReference type="GO" id="GO:0043683">
    <property type="term" value="P:type IV pilus assembly"/>
    <property type="evidence" value="ECO:0007669"/>
    <property type="project" value="InterPro"/>
</dbReference>
<dbReference type="NCBIfam" id="TIGR02532">
    <property type="entry name" value="IV_pilin_GFxxxE"/>
    <property type="match status" value="1"/>
</dbReference>
<keyword evidence="3" id="KW-1185">Reference proteome</keyword>
<dbReference type="Pfam" id="PF16732">
    <property type="entry name" value="ComP_DUS"/>
    <property type="match status" value="1"/>
</dbReference>
<evidence type="ECO:0000313" key="3">
    <source>
        <dbReference type="Proteomes" id="UP000541636"/>
    </source>
</evidence>
<dbReference type="InterPro" id="IPR045584">
    <property type="entry name" value="Pilin-like"/>
</dbReference>
<evidence type="ECO:0000256" key="1">
    <source>
        <dbReference type="SAM" id="Phobius"/>
    </source>
</evidence>
<dbReference type="Gene3D" id="3.30.700.10">
    <property type="entry name" value="Glycoprotein, Type 4 Pilin"/>
    <property type="match status" value="1"/>
</dbReference>
<keyword evidence="1" id="KW-0812">Transmembrane</keyword>